<proteinExistence type="predicted"/>
<evidence type="ECO:0008006" key="3">
    <source>
        <dbReference type="Google" id="ProtNLM"/>
    </source>
</evidence>
<dbReference type="EMBL" id="UGQW01000002">
    <property type="protein sequence ID" value="STZ67357.1"/>
    <property type="molecule type" value="Genomic_DNA"/>
</dbReference>
<reference evidence="1 2" key="1">
    <citation type="submission" date="2018-06" db="EMBL/GenBank/DDBJ databases">
        <authorList>
            <consortium name="Pathogen Informatics"/>
            <person name="Doyle S."/>
        </authorList>
    </citation>
    <scope>NUCLEOTIDE SEQUENCE [LARGE SCALE GENOMIC DNA]</scope>
    <source>
        <strain evidence="1 2">NCTC10660</strain>
    </source>
</reference>
<dbReference type="SUPFAM" id="SSF51735">
    <property type="entry name" value="NAD(P)-binding Rossmann-fold domains"/>
    <property type="match status" value="1"/>
</dbReference>
<dbReference type="Proteomes" id="UP000254927">
    <property type="component" value="Unassembled WGS sequence"/>
</dbReference>
<accession>A0A378TWR2</accession>
<evidence type="ECO:0000313" key="1">
    <source>
        <dbReference type="EMBL" id="STZ67357.1"/>
    </source>
</evidence>
<evidence type="ECO:0000313" key="2">
    <source>
        <dbReference type="Proteomes" id="UP000254927"/>
    </source>
</evidence>
<dbReference type="AlphaFoldDB" id="A0A378TWR2"/>
<organism evidence="1 2">
    <name type="scientific">Neisseria elongata</name>
    <dbReference type="NCBI Taxonomy" id="495"/>
    <lineage>
        <taxon>Bacteria</taxon>
        <taxon>Pseudomonadati</taxon>
        <taxon>Pseudomonadota</taxon>
        <taxon>Betaproteobacteria</taxon>
        <taxon>Neisseriales</taxon>
        <taxon>Neisseriaceae</taxon>
        <taxon>Neisseria</taxon>
    </lineage>
</organism>
<dbReference type="GeneID" id="93351832"/>
<name>A0A378TWR2_NEIEL</name>
<dbReference type="Gene3D" id="3.40.50.720">
    <property type="entry name" value="NAD(P)-binding Rossmann-like Domain"/>
    <property type="match status" value="1"/>
</dbReference>
<gene>
    <name evidence="1" type="primary">yeeZ</name>
    <name evidence="1" type="ORF">NCTC10660_00834</name>
</gene>
<sequence>MVENPACGFQAETAPSPPAACAILGFGYLGRPLAERLYQHGCRVSALKRRLTSDDINLPIGLHTADLNQTPLSDGLFACWQGIPTWICLLPPSAFADYPALIAAWVAAAERYGAEHLIFTGSIGVYGRRERVCDEDSPPDDGDEKAVRLLAAEQAVRASSVAATDILRLGGLYDAERHPLATVAKNAGRLKGREAVNMLHRDRAVSALFQTACTPDGHRLRNLVETPHPSRRSFYAAEAAKLGLPVPQFAEGGGRGRTVQTRYGDFSAILQLADTAG</sequence>
<dbReference type="InterPro" id="IPR036291">
    <property type="entry name" value="NAD(P)-bd_dom_sf"/>
</dbReference>
<dbReference type="RefSeq" id="WP_074895835.1">
    <property type="nucleotide sequence ID" value="NZ_CP031252.1"/>
</dbReference>
<protein>
    <recommendedName>
        <fullName evidence="3">GDP-L-fucose synthase</fullName>
    </recommendedName>
</protein>